<accession>D6TLD9</accession>
<evidence type="ECO:0000313" key="1">
    <source>
        <dbReference type="EMBL" id="EFH86589.1"/>
    </source>
</evidence>
<evidence type="ECO:0000313" key="2">
    <source>
        <dbReference type="Proteomes" id="UP000004508"/>
    </source>
</evidence>
<reference evidence="1 2" key="1">
    <citation type="journal article" date="2011" name="Stand. Genomic Sci.">
        <title>Non-contiguous finished genome sequence and contextual data of the filamentous soil bacterium Ktedonobacter racemifer type strain (SOSP1-21).</title>
        <authorList>
            <person name="Chang Y.J."/>
            <person name="Land M."/>
            <person name="Hauser L."/>
            <person name="Chertkov O."/>
            <person name="Del Rio T.G."/>
            <person name="Nolan M."/>
            <person name="Copeland A."/>
            <person name="Tice H."/>
            <person name="Cheng J.F."/>
            <person name="Lucas S."/>
            <person name="Han C."/>
            <person name="Goodwin L."/>
            <person name="Pitluck S."/>
            <person name="Ivanova N."/>
            <person name="Ovchinikova G."/>
            <person name="Pati A."/>
            <person name="Chen A."/>
            <person name="Palaniappan K."/>
            <person name="Mavromatis K."/>
            <person name="Liolios K."/>
            <person name="Brettin T."/>
            <person name="Fiebig A."/>
            <person name="Rohde M."/>
            <person name="Abt B."/>
            <person name="Goker M."/>
            <person name="Detter J.C."/>
            <person name="Woyke T."/>
            <person name="Bristow J."/>
            <person name="Eisen J.A."/>
            <person name="Markowitz V."/>
            <person name="Hugenholtz P."/>
            <person name="Kyrpides N.C."/>
            <person name="Klenk H.P."/>
            <person name="Lapidus A."/>
        </authorList>
    </citation>
    <scope>NUCLEOTIDE SEQUENCE [LARGE SCALE GENOMIC DNA]</scope>
    <source>
        <strain evidence="2">DSM 44963</strain>
    </source>
</reference>
<proteinExistence type="predicted"/>
<organism evidence="1 2">
    <name type="scientific">Ktedonobacter racemifer DSM 44963</name>
    <dbReference type="NCBI Taxonomy" id="485913"/>
    <lineage>
        <taxon>Bacteria</taxon>
        <taxon>Bacillati</taxon>
        <taxon>Chloroflexota</taxon>
        <taxon>Ktedonobacteria</taxon>
        <taxon>Ktedonobacterales</taxon>
        <taxon>Ktedonobacteraceae</taxon>
        <taxon>Ktedonobacter</taxon>
    </lineage>
</organism>
<dbReference type="EMBL" id="ADVG01000002">
    <property type="protein sequence ID" value="EFH86589.1"/>
    <property type="molecule type" value="Genomic_DNA"/>
</dbReference>
<gene>
    <name evidence="1" type="ORF">Krac_7892</name>
</gene>
<sequence>MKEQTLALNDRVQVIGAWPRNAKGKVAILIGGRSPIVRVDFDRPHRIEECAYPYSWYKLEQIQRLQQAEEKHNISLKAVTNIKRPIST</sequence>
<dbReference type="Proteomes" id="UP000004508">
    <property type="component" value="Unassembled WGS sequence"/>
</dbReference>
<dbReference type="RefSeq" id="WP_007911042.1">
    <property type="nucleotide sequence ID" value="NZ_ADVG01000002.1"/>
</dbReference>
<protein>
    <submittedName>
        <fullName evidence="1">Uncharacterized protein</fullName>
    </submittedName>
</protein>
<dbReference type="AlphaFoldDB" id="D6TLD9"/>
<keyword evidence="2" id="KW-1185">Reference proteome</keyword>
<dbReference type="STRING" id="485913.Krac_7892"/>
<name>D6TLD9_KTERA</name>
<dbReference type="InParanoid" id="D6TLD9"/>
<comment type="caution">
    <text evidence="1">The sequence shown here is derived from an EMBL/GenBank/DDBJ whole genome shotgun (WGS) entry which is preliminary data.</text>
</comment>